<evidence type="ECO:0000313" key="2">
    <source>
        <dbReference type="Proteomes" id="UP001595932"/>
    </source>
</evidence>
<dbReference type="Proteomes" id="UP001595932">
    <property type="component" value="Unassembled WGS sequence"/>
</dbReference>
<reference evidence="2" key="1">
    <citation type="journal article" date="2019" name="Int. J. Syst. Evol. Microbiol.">
        <title>The Global Catalogue of Microorganisms (GCM) 10K type strain sequencing project: providing services to taxonomists for standard genome sequencing and annotation.</title>
        <authorList>
            <consortium name="The Broad Institute Genomics Platform"/>
            <consortium name="The Broad Institute Genome Sequencing Center for Infectious Disease"/>
            <person name="Wu L."/>
            <person name="Ma J."/>
        </authorList>
    </citation>
    <scope>NUCLEOTIDE SEQUENCE [LARGE SCALE GENOMIC DNA]</scope>
    <source>
        <strain evidence="2">CGMCC 1.12151</strain>
    </source>
</reference>
<gene>
    <name evidence="1" type="ORF">ACFO5U_14605</name>
</gene>
<organism evidence="1 2">
    <name type="scientific">Planococcus dechangensis</name>
    <dbReference type="NCBI Taxonomy" id="1176255"/>
    <lineage>
        <taxon>Bacteria</taxon>
        <taxon>Bacillati</taxon>
        <taxon>Bacillota</taxon>
        <taxon>Bacilli</taxon>
        <taxon>Bacillales</taxon>
        <taxon>Caryophanaceae</taxon>
        <taxon>Planococcus</taxon>
    </lineage>
</organism>
<accession>A0ABV9ME77</accession>
<sequence length="263" mass="30868">MTSFEELSNKSPFRYFNMHKKKLATKEHFPILIEGIVSFLQEIDLTRTIPKNMFLEELDSFIEEAEINSEVSVISRTKNVITNNIYKIYSKGLREFHSFRGELLEYLTVHLEKDTESKIYHEPIFQHKRKKLIEKSFAGQGCLIDVVKVHEKGVEIKLIECKATLDNHINALKGGYPTKDSGKNFLKKINYMIYIDDTLSRYKSNKNDNIKVTKVLISLKEHKRVLPSRYDDFKTVNLLEVIREKIDNKTFSELFQKATIRQQ</sequence>
<evidence type="ECO:0000313" key="1">
    <source>
        <dbReference type="EMBL" id="MFC4714076.1"/>
    </source>
</evidence>
<protein>
    <submittedName>
        <fullName evidence="1">Uncharacterized protein</fullName>
    </submittedName>
</protein>
<proteinExistence type="predicted"/>
<dbReference type="EMBL" id="JBHSGL010000015">
    <property type="protein sequence ID" value="MFC4714076.1"/>
    <property type="molecule type" value="Genomic_DNA"/>
</dbReference>
<name>A0ABV9ME77_9BACL</name>
<comment type="caution">
    <text evidence="1">The sequence shown here is derived from an EMBL/GenBank/DDBJ whole genome shotgun (WGS) entry which is preliminary data.</text>
</comment>
<keyword evidence="2" id="KW-1185">Reference proteome</keyword>